<evidence type="ECO:0000259" key="3">
    <source>
        <dbReference type="Pfam" id="PF02894"/>
    </source>
</evidence>
<evidence type="ECO:0000313" key="4">
    <source>
        <dbReference type="EMBL" id="PYE00247.1"/>
    </source>
</evidence>
<dbReference type="InterPro" id="IPR004104">
    <property type="entry name" value="Gfo/Idh/MocA-like_OxRdtase_C"/>
</dbReference>
<dbReference type="Pfam" id="PF01408">
    <property type="entry name" value="GFO_IDH_MocA"/>
    <property type="match status" value="1"/>
</dbReference>
<accession>A0A318R0V8</accession>
<proteinExistence type="inferred from homology"/>
<feature type="domain" description="Gfo/Idh/MocA-like oxidoreductase N-terminal" evidence="2">
    <location>
        <begin position="1"/>
        <end position="120"/>
    </location>
</feature>
<feature type="domain" description="Gfo/Idh/MocA-like oxidoreductase C-terminal" evidence="3">
    <location>
        <begin position="134"/>
        <end position="339"/>
    </location>
</feature>
<dbReference type="PANTHER" id="PTHR43249">
    <property type="entry name" value="UDP-N-ACETYL-2-AMINO-2-DEOXY-D-GLUCURONATE OXIDASE"/>
    <property type="match status" value="1"/>
</dbReference>
<dbReference type="AlphaFoldDB" id="A0A318R0V8"/>
<evidence type="ECO:0000313" key="5">
    <source>
        <dbReference type="Proteomes" id="UP000247807"/>
    </source>
</evidence>
<dbReference type="GO" id="GO:0000166">
    <property type="term" value="F:nucleotide binding"/>
    <property type="evidence" value="ECO:0007669"/>
    <property type="project" value="InterPro"/>
</dbReference>
<evidence type="ECO:0000256" key="1">
    <source>
        <dbReference type="ARBA" id="ARBA00010928"/>
    </source>
</evidence>
<name>A0A318R0V8_PROMR</name>
<organism evidence="4 5">
    <name type="scientific">Prochlorococcus marinus XMU1408</name>
    <dbReference type="NCBI Taxonomy" id="2213228"/>
    <lineage>
        <taxon>Bacteria</taxon>
        <taxon>Bacillati</taxon>
        <taxon>Cyanobacteriota</taxon>
        <taxon>Cyanophyceae</taxon>
        <taxon>Synechococcales</taxon>
        <taxon>Prochlorococcaceae</taxon>
        <taxon>Prochlorococcus</taxon>
    </lineage>
</organism>
<dbReference type="InterPro" id="IPR036291">
    <property type="entry name" value="NAD(P)-bd_dom_sf"/>
</dbReference>
<protein>
    <recommendedName>
        <fullName evidence="6">Oxidoreductase</fullName>
    </recommendedName>
</protein>
<dbReference type="InterPro" id="IPR052515">
    <property type="entry name" value="Gfo/Idh/MocA_Oxidoreductase"/>
</dbReference>
<dbReference type="InterPro" id="IPR000683">
    <property type="entry name" value="Gfo/Idh/MocA-like_OxRdtase_N"/>
</dbReference>
<dbReference type="OrthoDB" id="9815825at2"/>
<comment type="caution">
    <text evidence="4">The sequence shown here is derived from an EMBL/GenBank/DDBJ whole genome shotgun (WGS) entry which is preliminary data.</text>
</comment>
<dbReference type="Pfam" id="PF02894">
    <property type="entry name" value="GFO_IDH_MocA_C"/>
    <property type="match status" value="1"/>
</dbReference>
<dbReference type="Proteomes" id="UP000247807">
    <property type="component" value="Unassembled WGS sequence"/>
</dbReference>
<dbReference type="Gene3D" id="3.40.50.720">
    <property type="entry name" value="NAD(P)-binding Rossmann-like Domain"/>
    <property type="match status" value="1"/>
</dbReference>
<dbReference type="EMBL" id="QJUE01000007">
    <property type="protein sequence ID" value="PYE00247.1"/>
    <property type="molecule type" value="Genomic_DNA"/>
</dbReference>
<comment type="similarity">
    <text evidence="1">Belongs to the Gfo/Idh/MocA family.</text>
</comment>
<dbReference type="PANTHER" id="PTHR43249:SF1">
    <property type="entry name" value="D-GLUCOSIDE 3-DEHYDROGENASE"/>
    <property type="match status" value="1"/>
</dbReference>
<gene>
    <name evidence="4" type="ORF">DNJ73_09200</name>
</gene>
<sequence length="350" mass="39238">MKIAIIGLGRVYEHYKNNFVSSLLENGHIVYLYDIDKKKCDRKLHPQHVNLSVAISFDQLINFGIDFAIVATISGTHYHISKQLLEAGVNVLTEKPATMKEIELCELINLSNSLSLKYGVIFQNRLNKSMKIAKELVEKKYLGDIKICSIKLHWCRYQNYYNDGWHGTWRQDGGVINQQAIHHIDAMQWINGPFKQVAAFASNQINLLEAEDTMTGLVQFESGSVGTIEASTAIRPKDKEASIFIAGTKGFVKVGGVALNKIVDYELPSLDKDLKDRLLKASVNVSSGYGESHKDVIYDFIDSIKFDKNPIISASSTINTVRAIHSLYKSSESRTWVNVDSKSVSDYLGN</sequence>
<reference evidence="4 5" key="1">
    <citation type="journal article" date="2018" name="Appl. Environ. Microbiol.">
        <title>Genome rearrangement shapes Prochlorococcus ecological adaptation.</title>
        <authorList>
            <person name="Yan W."/>
            <person name="Wei S."/>
            <person name="Wang Q."/>
            <person name="Xiao X."/>
            <person name="Zeng Q."/>
            <person name="Jiao N."/>
            <person name="Zhang R."/>
        </authorList>
    </citation>
    <scope>NUCLEOTIDE SEQUENCE [LARGE SCALE GENOMIC DNA]</scope>
    <source>
        <strain evidence="4 5">XMU1408</strain>
    </source>
</reference>
<evidence type="ECO:0008006" key="6">
    <source>
        <dbReference type="Google" id="ProtNLM"/>
    </source>
</evidence>
<dbReference type="SUPFAM" id="SSF55347">
    <property type="entry name" value="Glyceraldehyde-3-phosphate dehydrogenase-like, C-terminal domain"/>
    <property type="match status" value="1"/>
</dbReference>
<dbReference type="RefSeq" id="WP_158467414.1">
    <property type="nucleotide sequence ID" value="NZ_QJUE01000007.1"/>
</dbReference>
<dbReference type="SUPFAM" id="SSF51735">
    <property type="entry name" value="NAD(P)-binding Rossmann-fold domains"/>
    <property type="match status" value="1"/>
</dbReference>
<dbReference type="Gene3D" id="3.30.360.10">
    <property type="entry name" value="Dihydrodipicolinate Reductase, domain 2"/>
    <property type="match status" value="1"/>
</dbReference>
<evidence type="ECO:0000259" key="2">
    <source>
        <dbReference type="Pfam" id="PF01408"/>
    </source>
</evidence>